<dbReference type="Gene3D" id="3.40.50.300">
    <property type="entry name" value="P-loop containing nucleotide triphosphate hydrolases"/>
    <property type="match status" value="2"/>
</dbReference>
<proteinExistence type="predicted"/>
<evidence type="ECO:0000313" key="10">
    <source>
        <dbReference type="EMBL" id="SFS41560.1"/>
    </source>
</evidence>
<evidence type="ECO:0000313" key="11">
    <source>
        <dbReference type="Proteomes" id="UP000198660"/>
    </source>
</evidence>
<feature type="domain" description="ABC transporter" evidence="9">
    <location>
        <begin position="253"/>
        <end position="495"/>
    </location>
</feature>
<dbReference type="RefSeq" id="WP_091833548.1">
    <property type="nucleotide sequence ID" value="NZ_FPAA01000002.1"/>
</dbReference>
<evidence type="ECO:0000256" key="5">
    <source>
        <dbReference type="ARBA" id="ARBA00022741"/>
    </source>
</evidence>
<dbReference type="CDD" id="cd03215">
    <property type="entry name" value="ABC_Carb_Monos_II"/>
    <property type="match status" value="1"/>
</dbReference>
<evidence type="ECO:0000256" key="7">
    <source>
        <dbReference type="ARBA" id="ARBA00022967"/>
    </source>
</evidence>
<dbReference type="PANTHER" id="PTHR43790:SF9">
    <property type="entry name" value="GALACTOFURANOSE TRANSPORTER ATP-BINDING PROTEIN YTFR"/>
    <property type="match status" value="1"/>
</dbReference>
<dbReference type="PANTHER" id="PTHR43790">
    <property type="entry name" value="CARBOHYDRATE TRANSPORT ATP-BINDING PROTEIN MG119-RELATED"/>
    <property type="match status" value="1"/>
</dbReference>
<evidence type="ECO:0000259" key="9">
    <source>
        <dbReference type="PROSITE" id="PS50893"/>
    </source>
</evidence>
<dbReference type="Pfam" id="PF00005">
    <property type="entry name" value="ABC_tran"/>
    <property type="match status" value="2"/>
</dbReference>
<feature type="domain" description="ABC transporter" evidence="9">
    <location>
        <begin position="4"/>
        <end position="240"/>
    </location>
</feature>
<dbReference type="GO" id="GO:0016887">
    <property type="term" value="F:ATP hydrolysis activity"/>
    <property type="evidence" value="ECO:0007669"/>
    <property type="project" value="InterPro"/>
</dbReference>
<sequence length="509" mass="55509">MTLLQMSGIEKSFAHVQVLKQVRFTLEAGEIHALLGENGAGKSTLIKILSGGFPADQGKILIDDKEVTFQSPRAAMKAGIGVIHQELHLVPQLSICENLFLGREHSFGFGWIRWRKMKEEARHWLKKVGLNKDPFCKVGGLSVGQQQLVEIAKALSLQAKILILDEPTAALTPLEVRSLFATLRALRGKGVGMIYISHRLEEVQELSDRITVLRNGEIIATHPTHEIALDHVVQMMVGRDLAERFPQKTAVKTPVDRLRVKGLTQTGVVEGVSFHIQAGEVLGLAGLIGAGRTELANLLFGVSKRDAGEIWLDGKPATFRHPREAVRLGMAYVTEDRKGKGLVLTQSVKENLSLVAMNAFTTMGVITKKLEEEQATTLSKQLGIRATSLDQPAAFLSGGNQQKVAIGKWLVQPPKVLILDEPTRGVDIGAKQEIYQLMNQLSAQGVAILLISSDLPEVLGMSDRVMVMRKGKQVATFTQKEATEQRVLEAAAGGGGLLAEGIERAEHAR</sequence>
<evidence type="ECO:0000256" key="8">
    <source>
        <dbReference type="ARBA" id="ARBA00023136"/>
    </source>
</evidence>
<evidence type="ECO:0000256" key="4">
    <source>
        <dbReference type="ARBA" id="ARBA00022737"/>
    </source>
</evidence>
<keyword evidence="2" id="KW-0813">Transport</keyword>
<dbReference type="OrthoDB" id="9771863at2"/>
<dbReference type="AlphaFoldDB" id="A0A1I6PN58"/>
<evidence type="ECO:0000256" key="1">
    <source>
        <dbReference type="ARBA" id="ARBA00004202"/>
    </source>
</evidence>
<dbReference type="PROSITE" id="PS00211">
    <property type="entry name" value="ABC_TRANSPORTER_1"/>
    <property type="match status" value="2"/>
</dbReference>
<keyword evidence="7" id="KW-1278">Translocase</keyword>
<dbReference type="FunFam" id="3.40.50.300:FF:000127">
    <property type="entry name" value="Ribose import ATP-binding protein RbsA"/>
    <property type="match status" value="1"/>
</dbReference>
<dbReference type="InterPro" id="IPR050107">
    <property type="entry name" value="ABC_carbohydrate_import_ATPase"/>
</dbReference>
<dbReference type="Proteomes" id="UP000198660">
    <property type="component" value="Unassembled WGS sequence"/>
</dbReference>
<dbReference type="PROSITE" id="PS50893">
    <property type="entry name" value="ABC_TRANSPORTER_2"/>
    <property type="match status" value="2"/>
</dbReference>
<dbReference type="InterPro" id="IPR003593">
    <property type="entry name" value="AAA+_ATPase"/>
</dbReference>
<evidence type="ECO:0000256" key="6">
    <source>
        <dbReference type="ARBA" id="ARBA00022840"/>
    </source>
</evidence>
<keyword evidence="6 10" id="KW-0067">ATP-binding</keyword>
<dbReference type="EMBL" id="FPAA01000002">
    <property type="protein sequence ID" value="SFS41560.1"/>
    <property type="molecule type" value="Genomic_DNA"/>
</dbReference>
<evidence type="ECO:0000256" key="3">
    <source>
        <dbReference type="ARBA" id="ARBA00022475"/>
    </source>
</evidence>
<comment type="subcellular location">
    <subcellularLocation>
        <location evidence="1">Cell membrane</location>
        <topology evidence="1">Peripheral membrane protein</topology>
    </subcellularLocation>
</comment>
<dbReference type="InterPro" id="IPR003439">
    <property type="entry name" value="ABC_transporter-like_ATP-bd"/>
</dbReference>
<protein>
    <submittedName>
        <fullName evidence="10">Ribose transport system ATP-binding protein</fullName>
    </submittedName>
</protein>
<gene>
    <name evidence="10" type="ORF">SAMN05444972_10224</name>
</gene>
<keyword evidence="11" id="KW-1185">Reference proteome</keyword>
<accession>A0A1I6PN58</accession>
<keyword evidence="4" id="KW-0677">Repeat</keyword>
<name>A0A1I6PN58_9BACL</name>
<evidence type="ECO:0000256" key="2">
    <source>
        <dbReference type="ARBA" id="ARBA00022448"/>
    </source>
</evidence>
<dbReference type="SUPFAM" id="SSF52540">
    <property type="entry name" value="P-loop containing nucleoside triphosphate hydrolases"/>
    <property type="match status" value="2"/>
</dbReference>
<dbReference type="SMART" id="SM00382">
    <property type="entry name" value="AAA"/>
    <property type="match status" value="2"/>
</dbReference>
<keyword evidence="3" id="KW-1003">Cell membrane</keyword>
<dbReference type="InterPro" id="IPR017871">
    <property type="entry name" value="ABC_transporter-like_CS"/>
</dbReference>
<organism evidence="10 11">
    <name type="scientific">Marininema halotolerans</name>
    <dbReference type="NCBI Taxonomy" id="1155944"/>
    <lineage>
        <taxon>Bacteria</taxon>
        <taxon>Bacillati</taxon>
        <taxon>Bacillota</taxon>
        <taxon>Bacilli</taxon>
        <taxon>Bacillales</taxon>
        <taxon>Thermoactinomycetaceae</taxon>
        <taxon>Marininema</taxon>
    </lineage>
</organism>
<reference evidence="11" key="1">
    <citation type="submission" date="2016-10" db="EMBL/GenBank/DDBJ databases">
        <authorList>
            <person name="Varghese N."/>
            <person name="Submissions S."/>
        </authorList>
    </citation>
    <scope>NUCLEOTIDE SEQUENCE [LARGE SCALE GENOMIC DNA]</scope>
    <source>
        <strain evidence="11">DSM 45789</strain>
    </source>
</reference>
<keyword evidence="5" id="KW-0547">Nucleotide-binding</keyword>
<dbReference type="InterPro" id="IPR027417">
    <property type="entry name" value="P-loop_NTPase"/>
</dbReference>
<keyword evidence="8" id="KW-0472">Membrane</keyword>
<dbReference type="GO" id="GO:0005886">
    <property type="term" value="C:plasma membrane"/>
    <property type="evidence" value="ECO:0007669"/>
    <property type="project" value="UniProtKB-SubCell"/>
</dbReference>
<dbReference type="CDD" id="cd03216">
    <property type="entry name" value="ABC_Carb_Monos_I"/>
    <property type="match status" value="1"/>
</dbReference>
<dbReference type="GO" id="GO:0005524">
    <property type="term" value="F:ATP binding"/>
    <property type="evidence" value="ECO:0007669"/>
    <property type="project" value="UniProtKB-KW"/>
</dbReference>